<gene>
    <name evidence="2" type="ORF">N0V93_004867</name>
</gene>
<evidence type="ECO:0000313" key="3">
    <source>
        <dbReference type="Proteomes" id="UP001140453"/>
    </source>
</evidence>
<proteinExistence type="predicted"/>
<feature type="chain" id="PRO_5040928398" evidence="1">
    <location>
        <begin position="24"/>
        <end position="346"/>
    </location>
</feature>
<comment type="caution">
    <text evidence="2">The sequence shown here is derived from an EMBL/GenBank/DDBJ whole genome shotgun (WGS) entry which is preliminary data.</text>
</comment>
<accession>A0A9W9CXH3</accession>
<evidence type="ECO:0000256" key="1">
    <source>
        <dbReference type="SAM" id="SignalP"/>
    </source>
</evidence>
<dbReference type="EMBL" id="JAPEVB010000003">
    <property type="protein sequence ID" value="KAJ4391250.1"/>
    <property type="molecule type" value="Genomic_DNA"/>
</dbReference>
<sequence length="346" mass="36807">MKFLATGQSVLAITLFLATGLLAAPTLESGTETPSVKNGAVGTTEKRASTTTIAGVEVDLNSDNVPILGAGKGVGGKPMDMAVYEAAGKKSYAAYNKAIAAGADSPDTTTTTDVSKIVKNKVFADAFKFSPAVYKAERANELATEVLKSYKELQLFTADQLGSFALSKLKGFMSKVTVTNPNTSTKIILDGIYDKTGYAQIALNAFKANDATPTTNPARLPVNELSWQTWASVATTNTKNLEIFFLTNIQNEGFWQIAANNYAEADIPPTKAAIWEPKDAQNTVWFERLLGSDNINGKMLALTNHHNAIGNKKIAWVVTIPRQAAKELGATGTTATKFTAALVLAS</sequence>
<dbReference type="OrthoDB" id="4953277at2759"/>
<feature type="signal peptide" evidence="1">
    <location>
        <begin position="1"/>
        <end position="23"/>
    </location>
</feature>
<dbReference type="AlphaFoldDB" id="A0A9W9CXH3"/>
<protein>
    <submittedName>
        <fullName evidence="2">Uncharacterized protein</fullName>
    </submittedName>
</protein>
<reference evidence="2" key="1">
    <citation type="submission" date="2022-10" db="EMBL/GenBank/DDBJ databases">
        <title>Tapping the CABI collections for fungal endophytes: first genome assemblies for Collariella, Neodidymelliopsis, Ascochyta clinopodiicola, Didymella pomorum, Didymosphaeria variabile, Neocosmospora piperis and Neocucurbitaria cava.</title>
        <authorList>
            <person name="Hill R."/>
        </authorList>
    </citation>
    <scope>NUCLEOTIDE SEQUENCE</scope>
    <source>
        <strain evidence="2">IMI 355082</strain>
    </source>
</reference>
<dbReference type="Proteomes" id="UP001140453">
    <property type="component" value="Unassembled WGS sequence"/>
</dbReference>
<name>A0A9W9CXH3_9PEZI</name>
<organism evidence="2 3">
    <name type="scientific">Gnomoniopsis smithogilvyi</name>
    <dbReference type="NCBI Taxonomy" id="1191159"/>
    <lineage>
        <taxon>Eukaryota</taxon>
        <taxon>Fungi</taxon>
        <taxon>Dikarya</taxon>
        <taxon>Ascomycota</taxon>
        <taxon>Pezizomycotina</taxon>
        <taxon>Sordariomycetes</taxon>
        <taxon>Sordariomycetidae</taxon>
        <taxon>Diaporthales</taxon>
        <taxon>Gnomoniaceae</taxon>
        <taxon>Gnomoniopsis</taxon>
    </lineage>
</organism>
<keyword evidence="3" id="KW-1185">Reference proteome</keyword>
<keyword evidence="1" id="KW-0732">Signal</keyword>
<evidence type="ECO:0000313" key="2">
    <source>
        <dbReference type="EMBL" id="KAJ4391250.1"/>
    </source>
</evidence>